<keyword evidence="4" id="KW-1185">Reference proteome</keyword>
<feature type="region of interest" description="Disordered" evidence="1">
    <location>
        <begin position="427"/>
        <end position="448"/>
    </location>
</feature>
<feature type="region of interest" description="Disordered" evidence="1">
    <location>
        <begin position="187"/>
        <end position="215"/>
    </location>
</feature>
<comment type="caution">
    <text evidence="3">The sequence shown here is derived from an EMBL/GenBank/DDBJ whole genome shotgun (WGS) entry which is preliminary data.</text>
</comment>
<name>A0ABR1NR06_DIAER</name>
<evidence type="ECO:0000256" key="1">
    <source>
        <dbReference type="SAM" id="MobiDB-lite"/>
    </source>
</evidence>
<dbReference type="Proteomes" id="UP001430848">
    <property type="component" value="Unassembled WGS sequence"/>
</dbReference>
<evidence type="ECO:0000259" key="2">
    <source>
        <dbReference type="SMART" id="SM01342"/>
    </source>
</evidence>
<sequence length="517" mass="57955">MPPRKTALRPQVTNVAQLKSWITGTVVTARSEALQDLVSFFGNPTLNHEALKDKEYHSICEALFQAALADKKVLLSGKGTGKANERLGYCGKALRETVTHGISKFKGKTVRAIIDHITDTLPTYDGDFFEPLAQDYMQTLVIILESPTHVENLALKDGSGWKQCVTFLVDRICNLLDGADSAPASVLIGRDSPAPGTARHSSVGPSSARSRLGTQRGAGQVQRNDLLSLLQCLQSLVSAPNAPCMSKRQEVADAVLRVLRLRFDLDKLHRFSFSILNRILLQTAGDDPALGQHLTRELVPLLGYWWQRRTLDKDELQFLVRDEMLKTMHAISVYLDYLLQDDPAAALLQQLEELLDELWGEYSSRNPRARLQLDDVTFSSLKTSPGHFATDLFALKPFRQHAERRWALVEVMSQLEFIFLQHSKSNSQRPVTEDSQPRKRQRRTGGSNRIHQKLLSSDASIKMTSLQLLPFFLPLSNLDQEQILTVMEDLLPMIGDKQGLLSSWAMIACARYVVFLV</sequence>
<organism evidence="3 4">
    <name type="scientific">Diaporthe eres</name>
    <name type="common">Phomopsis oblonga</name>
    <dbReference type="NCBI Taxonomy" id="83184"/>
    <lineage>
        <taxon>Eukaryota</taxon>
        <taxon>Fungi</taxon>
        <taxon>Dikarya</taxon>
        <taxon>Ascomycota</taxon>
        <taxon>Pezizomycotina</taxon>
        <taxon>Sordariomycetes</taxon>
        <taxon>Sordariomycetidae</taxon>
        <taxon>Diaporthales</taxon>
        <taxon>Diaporthaceae</taxon>
        <taxon>Diaporthe</taxon>
        <taxon>Diaporthe eres species complex</taxon>
    </lineage>
</organism>
<accession>A0ABR1NR06</accession>
<feature type="compositionally biased region" description="Polar residues" evidence="1">
    <location>
        <begin position="199"/>
        <end position="213"/>
    </location>
</feature>
<proteinExistence type="predicted"/>
<reference evidence="3 4" key="1">
    <citation type="submission" date="2024-02" db="EMBL/GenBank/DDBJ databases">
        <title>De novo assembly and annotation of 12 fungi associated with fruit tree decline syndrome in Ontario, Canada.</title>
        <authorList>
            <person name="Sulman M."/>
            <person name="Ellouze W."/>
            <person name="Ilyukhin E."/>
        </authorList>
    </citation>
    <scope>NUCLEOTIDE SEQUENCE [LARGE SCALE GENOMIC DNA]</scope>
    <source>
        <strain evidence="3 4">M169</strain>
    </source>
</reference>
<evidence type="ECO:0000313" key="4">
    <source>
        <dbReference type="Proteomes" id="UP001430848"/>
    </source>
</evidence>
<keyword evidence="3" id="KW-0808">Transferase</keyword>
<dbReference type="Pfam" id="PF11640">
    <property type="entry name" value="TAN"/>
    <property type="match status" value="1"/>
</dbReference>
<keyword evidence="3" id="KW-0418">Kinase</keyword>
<protein>
    <submittedName>
        <fullName evidence="3">Serine/threonine-protein kinase tel1</fullName>
    </submittedName>
</protein>
<dbReference type="GO" id="GO:0016301">
    <property type="term" value="F:kinase activity"/>
    <property type="evidence" value="ECO:0007669"/>
    <property type="project" value="UniProtKB-KW"/>
</dbReference>
<gene>
    <name evidence="3" type="primary">TEL1_2</name>
    <name evidence="3" type="ORF">SLS63_012560</name>
</gene>
<feature type="domain" description="Telomere-length maintenance and DNA damage repair" evidence="2">
    <location>
        <begin position="9"/>
        <end position="163"/>
    </location>
</feature>
<dbReference type="SMART" id="SM01342">
    <property type="entry name" value="TAN"/>
    <property type="match status" value="1"/>
</dbReference>
<dbReference type="InterPro" id="IPR021668">
    <property type="entry name" value="TAN"/>
</dbReference>
<evidence type="ECO:0000313" key="3">
    <source>
        <dbReference type="EMBL" id="KAK7711778.1"/>
    </source>
</evidence>
<dbReference type="EMBL" id="JAKNSF020000141">
    <property type="protein sequence ID" value="KAK7711778.1"/>
    <property type="molecule type" value="Genomic_DNA"/>
</dbReference>